<feature type="non-terminal residue" evidence="7">
    <location>
        <position position="1"/>
    </location>
</feature>
<evidence type="ECO:0000259" key="6">
    <source>
        <dbReference type="PROSITE" id="PS50600"/>
    </source>
</evidence>
<evidence type="ECO:0000313" key="8">
    <source>
        <dbReference type="EMBL" id="ENN83368.1"/>
    </source>
</evidence>
<dbReference type="GO" id="GO:0060255">
    <property type="term" value="P:regulation of macromolecule metabolic process"/>
    <property type="evidence" value="ECO:0007669"/>
    <property type="project" value="UniProtKB-ARBA"/>
</dbReference>
<dbReference type="HOGENOM" id="CLU_026196_0_0_1"/>
<dbReference type="GO" id="GO:0016926">
    <property type="term" value="P:protein desumoylation"/>
    <property type="evidence" value="ECO:0007669"/>
    <property type="project" value="TreeGrafter"/>
</dbReference>
<dbReference type="PROSITE" id="PS50600">
    <property type="entry name" value="ULP_PROTEASE"/>
    <property type="match status" value="1"/>
</dbReference>
<dbReference type="Proteomes" id="UP000019118">
    <property type="component" value="Unassembled WGS sequence"/>
</dbReference>
<feature type="domain" description="Ubiquitin-like protease family profile" evidence="6">
    <location>
        <begin position="433"/>
        <end position="595"/>
    </location>
</feature>
<dbReference type="GO" id="GO:0016929">
    <property type="term" value="F:deSUMOylase activity"/>
    <property type="evidence" value="ECO:0007669"/>
    <property type="project" value="TreeGrafter"/>
</dbReference>
<evidence type="ECO:0000256" key="2">
    <source>
        <dbReference type="ARBA" id="ARBA00022670"/>
    </source>
</evidence>
<sequence>MERPLRSVLEYIRNFFTFPQPEGVRKRRSSIFDTPSRAKIMKMSPCFDNVSSRITPINEAYGSCLLPRKVDHSKSPSVLHMTNRKPMSALRAEEVVFVDDEDDITEVPRRFDFHSRGNHASTPYFSKVQSQKHTTSNTNCAQNGDDDIIFVKSSKTPARRQLEAKLLGFDYIKAQPVKEKSLFTIGSGSTQRGAKPKDKPVYRSPKNRSRDSLLLSDYSDQLEDKIRYKKLLEQSSGCESSSFHTPVGRIFESYNLFNSAKPTGLNKTEVKPKDTVKNRIMKVLDGLENDPVVVKDSDSEDSVIIVNPPSPKPDIQVDPINSLKKIVDSSEASKGDWLTKIVANHRQYVEDRQREIDNIRQCNKQSEELNRDINIELLRRKVSDCLQLKDLILPEIILDADSELPELTDEQLRMVDRAFRGPPNEVLAQKFNLNITRRDLMTLSGLNWLNDEVINFYMNLIIERGKNPKWPKSYAFNTFFYTKLTKDGPQSLRRWTKKVDLFCYDLICVPIHLGMHWCMAIIDFRDKSIRYYDSMGSPNTKCLEALRKYLEAEHMDKKSSVYNTKDFTLENMDDIPQQMNGSDCGMFACTFAEFITRNAKIVFSQDDMPYLRKKMVVEIMTGDLLVQ</sequence>
<organism evidence="7">
    <name type="scientific">Dendroctonus ponderosae</name>
    <name type="common">Mountain pine beetle</name>
    <dbReference type="NCBI Taxonomy" id="77166"/>
    <lineage>
        <taxon>Eukaryota</taxon>
        <taxon>Metazoa</taxon>
        <taxon>Ecdysozoa</taxon>
        <taxon>Arthropoda</taxon>
        <taxon>Hexapoda</taxon>
        <taxon>Insecta</taxon>
        <taxon>Pterygota</taxon>
        <taxon>Neoptera</taxon>
        <taxon>Endopterygota</taxon>
        <taxon>Coleoptera</taxon>
        <taxon>Polyphaga</taxon>
        <taxon>Cucujiformia</taxon>
        <taxon>Curculionidae</taxon>
        <taxon>Scolytinae</taxon>
        <taxon>Dendroctonus</taxon>
    </lineage>
</organism>
<evidence type="ECO:0000256" key="3">
    <source>
        <dbReference type="ARBA" id="ARBA00022801"/>
    </source>
</evidence>
<proteinExistence type="inferred from homology"/>
<accession>N6UNQ4</accession>
<evidence type="ECO:0000256" key="1">
    <source>
        <dbReference type="ARBA" id="ARBA00005234"/>
    </source>
</evidence>
<dbReference type="PANTHER" id="PTHR12606">
    <property type="entry name" value="SENTRIN/SUMO-SPECIFIC PROTEASE"/>
    <property type="match status" value="1"/>
</dbReference>
<dbReference type="EMBL" id="KB632357">
    <property type="protein sequence ID" value="ERL93475.1"/>
    <property type="molecule type" value="Genomic_DNA"/>
</dbReference>
<dbReference type="EMBL" id="KB735439">
    <property type="protein sequence ID" value="ENN83368.1"/>
    <property type="molecule type" value="Genomic_DNA"/>
</dbReference>
<keyword evidence="4" id="KW-0788">Thiol protease</keyword>
<evidence type="ECO:0000256" key="5">
    <source>
        <dbReference type="SAM" id="MobiDB-lite"/>
    </source>
</evidence>
<protein>
    <recommendedName>
        <fullName evidence="6">Ubiquitin-like protease family profile domain-containing protein</fullName>
    </recommendedName>
</protein>
<dbReference type="SUPFAM" id="SSF54001">
    <property type="entry name" value="Cysteine proteinases"/>
    <property type="match status" value="1"/>
</dbReference>
<dbReference type="GO" id="GO:0005634">
    <property type="term" value="C:nucleus"/>
    <property type="evidence" value="ECO:0007669"/>
    <property type="project" value="TreeGrafter"/>
</dbReference>
<dbReference type="Pfam" id="PF02902">
    <property type="entry name" value="Peptidase_C48"/>
    <property type="match status" value="1"/>
</dbReference>
<dbReference type="KEGG" id="dpa:109533168"/>
<dbReference type="EnsemblMetazoa" id="XM_019899174.1">
    <property type="protein sequence ID" value="XP_019754733.1"/>
    <property type="gene ID" value="LOC109533768"/>
</dbReference>
<comment type="similarity">
    <text evidence="1">Belongs to the peptidase C48 family.</text>
</comment>
<evidence type="ECO:0000256" key="4">
    <source>
        <dbReference type="ARBA" id="ARBA00022807"/>
    </source>
</evidence>
<keyword evidence="2" id="KW-0645">Protease</keyword>
<dbReference type="InterPro" id="IPR003653">
    <property type="entry name" value="Peptidase_C48_C"/>
</dbReference>
<evidence type="ECO:0000313" key="12">
    <source>
        <dbReference type="Proteomes" id="UP000030742"/>
    </source>
</evidence>
<evidence type="ECO:0000313" key="7">
    <source>
        <dbReference type="EMBL" id="ENN80362.1"/>
    </source>
</evidence>
<dbReference type="OMA" id="ASENRWE"/>
<dbReference type="OrthoDB" id="1939479at2759"/>
<keyword evidence="11" id="KW-1185">Reference proteome</keyword>
<dbReference type="Gene3D" id="3.40.395.10">
    <property type="entry name" value="Adenoviral Proteinase, Chain A"/>
    <property type="match status" value="1"/>
</dbReference>
<dbReference type="EnsemblMetazoa" id="XM_019898421.1">
    <property type="protein sequence ID" value="XP_019753980.1"/>
    <property type="gene ID" value="LOC109533168"/>
</dbReference>
<evidence type="ECO:0000313" key="11">
    <source>
        <dbReference type="Proteomes" id="UP000019118"/>
    </source>
</evidence>
<evidence type="ECO:0000313" key="9">
    <source>
        <dbReference type="EMBL" id="ERL93475.1"/>
    </source>
</evidence>
<evidence type="ECO:0000313" key="10">
    <source>
        <dbReference type="EnsemblMetazoa" id="XP_019753980.1"/>
    </source>
</evidence>
<dbReference type="FunFam" id="3.40.395.10:FF:000001">
    <property type="entry name" value="Sentrin-specific protease 1"/>
    <property type="match status" value="1"/>
</dbReference>
<name>N6UNQ4_DENPD</name>
<keyword evidence="3" id="KW-0378">Hydrolase</keyword>
<dbReference type="GO" id="GO:0080090">
    <property type="term" value="P:regulation of primary metabolic process"/>
    <property type="evidence" value="ECO:0007669"/>
    <property type="project" value="UniProtKB-ARBA"/>
</dbReference>
<dbReference type="EMBL" id="KB740558">
    <property type="protein sequence ID" value="ENN80362.1"/>
    <property type="molecule type" value="Genomic_DNA"/>
</dbReference>
<dbReference type="STRING" id="77166.N6UNQ4"/>
<dbReference type="Proteomes" id="UP000030742">
    <property type="component" value="Unassembled WGS sequence"/>
</dbReference>
<reference evidence="10" key="2">
    <citation type="submission" date="2024-08" db="UniProtKB">
        <authorList>
            <consortium name="EnsemblMetazoa"/>
        </authorList>
    </citation>
    <scope>IDENTIFICATION</scope>
</reference>
<dbReference type="PANTHER" id="PTHR12606:SF141">
    <property type="entry name" value="GH15225P-RELATED"/>
    <property type="match status" value="1"/>
</dbReference>
<dbReference type="InterPro" id="IPR038765">
    <property type="entry name" value="Papain-like_cys_pep_sf"/>
</dbReference>
<gene>
    <name evidence="9" type="ORF">D910_10766</name>
    <name evidence="8" type="ORF">YQE_00276</name>
    <name evidence="7" type="ORF">YQE_03221</name>
</gene>
<dbReference type="AlphaFoldDB" id="N6UNQ4"/>
<reference evidence="11 12" key="1">
    <citation type="journal article" date="2013" name="Genome Biol.">
        <title>Draft genome of the mountain pine beetle, Dendroctonus ponderosae Hopkins, a major forest pest.</title>
        <authorList>
            <person name="Keeling C.I."/>
            <person name="Yuen M.M."/>
            <person name="Liao N.Y."/>
            <person name="Docking T.R."/>
            <person name="Chan S.K."/>
            <person name="Taylor G.A."/>
            <person name="Palmquist D.L."/>
            <person name="Jackman S.D."/>
            <person name="Nguyen A."/>
            <person name="Li M."/>
            <person name="Henderson H."/>
            <person name="Janes J.K."/>
            <person name="Zhao Y."/>
            <person name="Pandoh P."/>
            <person name="Moore R."/>
            <person name="Sperling F.A."/>
            <person name="Huber D.P."/>
            <person name="Birol I."/>
            <person name="Jones S.J."/>
            <person name="Bohlmann J."/>
        </authorList>
    </citation>
    <scope>NUCLEOTIDE SEQUENCE</scope>
</reference>
<dbReference type="GO" id="GO:0006508">
    <property type="term" value="P:proteolysis"/>
    <property type="evidence" value="ECO:0007669"/>
    <property type="project" value="UniProtKB-KW"/>
</dbReference>
<feature type="region of interest" description="Disordered" evidence="5">
    <location>
        <begin position="185"/>
        <end position="210"/>
    </location>
</feature>